<evidence type="ECO:0000256" key="1">
    <source>
        <dbReference type="SAM" id="SignalP"/>
    </source>
</evidence>
<evidence type="ECO:0000313" key="3">
    <source>
        <dbReference type="Proteomes" id="UP000753376"/>
    </source>
</evidence>
<gene>
    <name evidence="2" type="ORF">KO508_14965</name>
</gene>
<dbReference type="InterPro" id="IPR026387">
    <property type="entry name" value="OMP_w_GlyGly"/>
</dbReference>
<dbReference type="RefSeq" id="WP_216009104.1">
    <property type="nucleotide sequence ID" value="NZ_JAHKPV010000021.1"/>
</dbReference>
<organism evidence="2 3">
    <name type="scientific">Marinobacter salexigens</name>
    <dbReference type="NCBI Taxonomy" id="1925763"/>
    <lineage>
        <taxon>Bacteria</taxon>
        <taxon>Pseudomonadati</taxon>
        <taxon>Pseudomonadota</taxon>
        <taxon>Gammaproteobacteria</taxon>
        <taxon>Pseudomonadales</taxon>
        <taxon>Marinobacteraceae</taxon>
        <taxon>Marinobacter</taxon>
    </lineage>
</organism>
<evidence type="ECO:0000313" key="2">
    <source>
        <dbReference type="EMBL" id="MBU2875302.1"/>
    </source>
</evidence>
<feature type="chain" id="PRO_5045719000" evidence="1">
    <location>
        <begin position="22"/>
        <end position="240"/>
    </location>
</feature>
<keyword evidence="1" id="KW-0732">Signal</keyword>
<comment type="caution">
    <text evidence="2">The sequence shown here is derived from an EMBL/GenBank/DDBJ whole genome shotgun (WGS) entry which is preliminary data.</text>
</comment>
<name>A0ABS6ADN0_9GAMM</name>
<feature type="signal peptide" evidence="1">
    <location>
        <begin position="1"/>
        <end position="21"/>
    </location>
</feature>
<dbReference type="EMBL" id="JAHKPV010000021">
    <property type="protein sequence ID" value="MBU2875302.1"/>
    <property type="molecule type" value="Genomic_DNA"/>
</dbReference>
<keyword evidence="3" id="KW-1185">Reference proteome</keyword>
<reference evidence="2 3" key="1">
    <citation type="submission" date="2021-05" db="EMBL/GenBank/DDBJ databases">
        <title>Draft genomes of bacteria isolated from model marine particles.</title>
        <authorList>
            <person name="Datta M.S."/>
            <person name="Schwartzman J.A."/>
            <person name="Enke T.N."/>
            <person name="Saavedra J."/>
            <person name="Cermak N."/>
            <person name="Cordero O.X."/>
        </authorList>
    </citation>
    <scope>NUCLEOTIDE SEQUENCE [LARGE SCALE GENOMIC DNA]</scope>
    <source>
        <strain evidence="2 3">D2M19</strain>
    </source>
</reference>
<sequence>MHKFTLAVGSSLLLATSFAQADVVGLGASVGYWDSNLSGNAASGGNSVDVDDELRLEDDGNANASIYVEHPVPVLPNVRLAYTLIEQSGRSTLTSPYDGVSSGPVRSDLDLEQLDLTLYYEILDNVVNLDLGLTIRDFSGELLVQNASQSSRTEADAVLPMGYIAARVDLPLTGAAVGAEGNFISFDGDSMRDFNVYGQYSISLLQLRAGYRQIAVDYEDGSDQFDVEIDGPFISAGLVF</sequence>
<proteinExistence type="predicted"/>
<protein>
    <submittedName>
        <fullName evidence="2">TIGR04219 family outer membrane beta-barrel protein</fullName>
    </submittedName>
</protein>
<dbReference type="Proteomes" id="UP000753376">
    <property type="component" value="Unassembled WGS sequence"/>
</dbReference>
<accession>A0ABS6ADN0</accession>
<dbReference type="NCBIfam" id="TIGR04219">
    <property type="entry name" value="OMP_w_GlyGly"/>
    <property type="match status" value="1"/>
</dbReference>